<dbReference type="GO" id="GO:0005886">
    <property type="term" value="C:plasma membrane"/>
    <property type="evidence" value="ECO:0007669"/>
    <property type="project" value="UniProtKB-SubCell"/>
</dbReference>
<evidence type="ECO:0000256" key="1">
    <source>
        <dbReference type="ARBA" id="ARBA00007921"/>
    </source>
</evidence>
<feature type="domain" description="KH type-2" evidence="9">
    <location>
        <begin position="239"/>
        <end position="321"/>
    </location>
</feature>
<keyword evidence="6" id="KW-0963">Cytoplasm</keyword>
<protein>
    <recommendedName>
        <fullName evidence="2 6">GTPase Era</fullName>
    </recommendedName>
</protein>
<comment type="caution">
    <text evidence="11">The sequence shown here is derived from an EMBL/GenBank/DDBJ whole genome shotgun (WGS) entry which is preliminary data.</text>
</comment>
<dbReference type="InterPro" id="IPR004044">
    <property type="entry name" value="KH_dom_type_2"/>
</dbReference>
<evidence type="ECO:0000256" key="3">
    <source>
        <dbReference type="ARBA" id="ARBA00022741"/>
    </source>
</evidence>
<feature type="binding site" evidence="6">
    <location>
        <begin position="43"/>
        <end position="50"/>
    </location>
    <ligand>
        <name>GTP</name>
        <dbReference type="ChEBI" id="CHEBI:37565"/>
    </ligand>
</feature>
<feature type="region of interest" description="G2" evidence="7">
    <location>
        <begin position="69"/>
        <end position="73"/>
    </location>
</feature>
<keyword evidence="6" id="KW-1003">Cell membrane</keyword>
<dbReference type="Pfam" id="PF01926">
    <property type="entry name" value="MMR_HSR1"/>
    <property type="match status" value="1"/>
</dbReference>
<dbReference type="NCBIfam" id="NF000908">
    <property type="entry name" value="PRK00089.1"/>
    <property type="match status" value="1"/>
</dbReference>
<dbReference type="Gene3D" id="3.40.50.300">
    <property type="entry name" value="P-loop containing nucleotide triphosphate hydrolases"/>
    <property type="match status" value="1"/>
</dbReference>
<proteinExistence type="inferred from homology"/>
<evidence type="ECO:0000313" key="12">
    <source>
        <dbReference type="Proteomes" id="UP000295217"/>
    </source>
</evidence>
<dbReference type="Gene3D" id="3.30.300.20">
    <property type="match status" value="1"/>
</dbReference>
<dbReference type="Pfam" id="PF07650">
    <property type="entry name" value="KH_2"/>
    <property type="match status" value="1"/>
</dbReference>
<dbReference type="PROSITE" id="PS51713">
    <property type="entry name" value="G_ERA"/>
    <property type="match status" value="1"/>
</dbReference>
<evidence type="ECO:0000256" key="2">
    <source>
        <dbReference type="ARBA" id="ARBA00020484"/>
    </source>
</evidence>
<evidence type="ECO:0000259" key="10">
    <source>
        <dbReference type="PROSITE" id="PS51713"/>
    </source>
</evidence>
<dbReference type="PANTHER" id="PTHR42698:SF1">
    <property type="entry name" value="GTPASE ERA, MITOCHONDRIAL"/>
    <property type="match status" value="1"/>
</dbReference>
<dbReference type="InterPro" id="IPR006073">
    <property type="entry name" value="GTP-bd"/>
</dbReference>
<dbReference type="InterPro" id="IPR005662">
    <property type="entry name" value="GTPase_Era-like"/>
</dbReference>
<dbReference type="NCBIfam" id="TIGR00231">
    <property type="entry name" value="small_GTP"/>
    <property type="match status" value="1"/>
</dbReference>
<dbReference type="CDD" id="cd04163">
    <property type="entry name" value="Era"/>
    <property type="match status" value="1"/>
</dbReference>
<evidence type="ECO:0000313" key="11">
    <source>
        <dbReference type="EMBL" id="TDD65877.1"/>
    </source>
</evidence>
<gene>
    <name evidence="6" type="primary">era</name>
    <name evidence="11" type="ORF">E1262_24000</name>
</gene>
<comment type="similarity">
    <text evidence="1 6 7 8">Belongs to the TRAFAC class TrmE-Era-EngA-EngB-Septin-like GTPase superfamily. Era GTPase family.</text>
</comment>
<comment type="function">
    <text evidence="6">An essential GTPase that binds both GDP and GTP, with rapid nucleotide exchange. Plays a role in 16S rRNA processing and 30S ribosomal subunit biogenesis and possibly also in cell cycle regulation and energy metabolism.</text>
</comment>
<feature type="region of interest" description="G3" evidence="7">
    <location>
        <begin position="90"/>
        <end position="93"/>
    </location>
</feature>
<dbReference type="GO" id="GO:0005525">
    <property type="term" value="F:GTP binding"/>
    <property type="evidence" value="ECO:0007669"/>
    <property type="project" value="UniProtKB-UniRule"/>
</dbReference>
<keyword evidence="12" id="KW-1185">Reference proteome</keyword>
<accession>A0A4V2YRE8</accession>
<evidence type="ECO:0000256" key="8">
    <source>
        <dbReference type="RuleBase" id="RU003761"/>
    </source>
</evidence>
<dbReference type="InterPro" id="IPR005225">
    <property type="entry name" value="Small_GTP-bd"/>
</dbReference>
<keyword evidence="4 6" id="KW-0694">RNA-binding</keyword>
<keyword evidence="6" id="KW-0699">rRNA-binding</keyword>
<dbReference type="AlphaFoldDB" id="A0A4V2YRE8"/>
<dbReference type="InterPro" id="IPR027417">
    <property type="entry name" value="P-loop_NTPase"/>
</dbReference>
<evidence type="ECO:0000259" key="9">
    <source>
        <dbReference type="PROSITE" id="PS50823"/>
    </source>
</evidence>
<dbReference type="Proteomes" id="UP000295217">
    <property type="component" value="Unassembled WGS sequence"/>
</dbReference>
<evidence type="ECO:0000256" key="6">
    <source>
        <dbReference type="HAMAP-Rule" id="MF_00367"/>
    </source>
</evidence>
<dbReference type="GO" id="GO:0000028">
    <property type="term" value="P:ribosomal small subunit assembly"/>
    <property type="evidence" value="ECO:0007669"/>
    <property type="project" value="TreeGrafter"/>
</dbReference>
<feature type="region of interest" description="G4" evidence="7">
    <location>
        <begin position="153"/>
        <end position="156"/>
    </location>
</feature>
<dbReference type="InterPro" id="IPR009019">
    <property type="entry name" value="KH_sf_prok-type"/>
</dbReference>
<dbReference type="GO" id="GO:0043024">
    <property type="term" value="F:ribosomal small subunit binding"/>
    <property type="evidence" value="ECO:0007669"/>
    <property type="project" value="TreeGrafter"/>
</dbReference>
<dbReference type="PANTHER" id="PTHR42698">
    <property type="entry name" value="GTPASE ERA"/>
    <property type="match status" value="1"/>
</dbReference>
<evidence type="ECO:0000256" key="5">
    <source>
        <dbReference type="ARBA" id="ARBA00023134"/>
    </source>
</evidence>
<reference evidence="11 12" key="1">
    <citation type="submission" date="2019-02" db="EMBL/GenBank/DDBJ databases">
        <title>Draft genome sequences of novel Actinobacteria.</title>
        <authorList>
            <person name="Sahin N."/>
            <person name="Ay H."/>
            <person name="Saygin H."/>
        </authorList>
    </citation>
    <scope>NUCLEOTIDE SEQUENCE [LARGE SCALE GENOMIC DNA]</scope>
    <source>
        <strain evidence="11 12">8K307</strain>
    </source>
</reference>
<dbReference type="SUPFAM" id="SSF52540">
    <property type="entry name" value="P-loop containing nucleoside triphosphate hydrolases"/>
    <property type="match status" value="1"/>
</dbReference>
<comment type="subcellular location">
    <subcellularLocation>
        <location evidence="6">Cytoplasm</location>
    </subcellularLocation>
    <subcellularLocation>
        <location evidence="6">Cell membrane</location>
        <topology evidence="6">Peripheral membrane protein</topology>
    </subcellularLocation>
</comment>
<dbReference type="InterPro" id="IPR015946">
    <property type="entry name" value="KH_dom-like_a/b"/>
</dbReference>
<feature type="binding site" evidence="6">
    <location>
        <begin position="90"/>
        <end position="94"/>
    </location>
    <ligand>
        <name>GTP</name>
        <dbReference type="ChEBI" id="CHEBI:37565"/>
    </ligand>
</feature>
<dbReference type="GO" id="GO:0003924">
    <property type="term" value="F:GTPase activity"/>
    <property type="evidence" value="ECO:0007669"/>
    <property type="project" value="UniProtKB-UniRule"/>
</dbReference>
<organism evidence="11 12">
    <name type="scientific">Jiangella aurantiaca</name>
    <dbReference type="NCBI Taxonomy" id="2530373"/>
    <lineage>
        <taxon>Bacteria</taxon>
        <taxon>Bacillati</taxon>
        <taxon>Actinomycetota</taxon>
        <taxon>Actinomycetes</taxon>
        <taxon>Jiangellales</taxon>
        <taxon>Jiangellaceae</taxon>
        <taxon>Jiangella</taxon>
    </lineage>
</organism>
<name>A0A4V2YRE8_9ACTN</name>
<feature type="binding site" evidence="6">
    <location>
        <begin position="153"/>
        <end position="156"/>
    </location>
    <ligand>
        <name>GTP</name>
        <dbReference type="ChEBI" id="CHEBI:37565"/>
    </ligand>
</feature>
<keyword evidence="6" id="KW-0690">Ribosome biogenesis</keyword>
<dbReference type="PROSITE" id="PS50823">
    <property type="entry name" value="KH_TYPE_2"/>
    <property type="match status" value="1"/>
</dbReference>
<dbReference type="InterPro" id="IPR030388">
    <property type="entry name" value="G_ERA_dom"/>
</dbReference>
<dbReference type="EMBL" id="SMLB01000046">
    <property type="protein sequence ID" value="TDD65877.1"/>
    <property type="molecule type" value="Genomic_DNA"/>
</dbReference>
<dbReference type="GO" id="GO:0005829">
    <property type="term" value="C:cytosol"/>
    <property type="evidence" value="ECO:0007669"/>
    <property type="project" value="TreeGrafter"/>
</dbReference>
<keyword evidence="6" id="KW-0472">Membrane</keyword>
<dbReference type="NCBIfam" id="TIGR00436">
    <property type="entry name" value="era"/>
    <property type="match status" value="1"/>
</dbReference>
<dbReference type="OrthoDB" id="9805918at2"/>
<feature type="region of interest" description="G5" evidence="7">
    <location>
        <begin position="187"/>
        <end position="189"/>
    </location>
</feature>
<feature type="region of interest" description="G1" evidence="7">
    <location>
        <begin position="43"/>
        <end position="50"/>
    </location>
</feature>
<comment type="subunit">
    <text evidence="6">Monomer.</text>
</comment>
<sequence length="335" mass="36930">MYDCTRKLVRTYNSARRRHRRWETRHVIGDYEGFRSGFACFVGRPNAGKSTLTNAVVGEKIAIISTRPQTTRHAIRGIVHRPDGQLVIVDTPGLHRPRTLLGQRLNDLVRTTWAEVDAIGLCVPANEDIGPGDRFIAGELAALTRTPKLAVVTKTDLVSAGRLAEQLTAVAALGAETGIEWADVVPVSATSGDRVGLLTELLLAQLPEGPPLYPDGELTDEPEETLIAELVREAALEGVRDELPHSIAVVVEEMIPREDRPADRPLLDIHANLYVERDSQKAIVIGRKGSRLREVGTKARTQIERLLGTPVYLDLHVKVAKDWQRDPKQLGKLGF</sequence>
<keyword evidence="5 6" id="KW-0342">GTP-binding</keyword>
<dbReference type="SUPFAM" id="SSF54814">
    <property type="entry name" value="Prokaryotic type KH domain (KH-domain type II)"/>
    <property type="match status" value="1"/>
</dbReference>
<keyword evidence="3 6" id="KW-0547">Nucleotide-binding</keyword>
<dbReference type="FunFam" id="3.30.300.20:FF:000003">
    <property type="entry name" value="GTPase Era"/>
    <property type="match status" value="1"/>
</dbReference>
<feature type="domain" description="Era-type G" evidence="10">
    <location>
        <begin position="35"/>
        <end position="208"/>
    </location>
</feature>
<dbReference type="HAMAP" id="MF_00367">
    <property type="entry name" value="GTPase_Era"/>
    <property type="match status" value="1"/>
</dbReference>
<evidence type="ECO:0000256" key="7">
    <source>
        <dbReference type="PROSITE-ProRule" id="PRU01050"/>
    </source>
</evidence>
<dbReference type="GO" id="GO:0070181">
    <property type="term" value="F:small ribosomal subunit rRNA binding"/>
    <property type="evidence" value="ECO:0007669"/>
    <property type="project" value="UniProtKB-UniRule"/>
</dbReference>
<evidence type="ECO:0000256" key="4">
    <source>
        <dbReference type="ARBA" id="ARBA00022884"/>
    </source>
</evidence>
<dbReference type="CDD" id="cd22534">
    <property type="entry name" value="KH-II_Era"/>
    <property type="match status" value="1"/>
</dbReference>